<dbReference type="Proteomes" id="UP001519293">
    <property type="component" value="Unassembled WGS sequence"/>
</dbReference>
<evidence type="ECO:0000313" key="3">
    <source>
        <dbReference type="Proteomes" id="UP001519293"/>
    </source>
</evidence>
<comment type="caution">
    <text evidence="2">The sequence shown here is derived from an EMBL/GenBank/DDBJ whole genome shotgun (WGS) entry which is preliminary data.</text>
</comment>
<reference evidence="2 3" key="1">
    <citation type="submission" date="2021-03" db="EMBL/GenBank/DDBJ databases">
        <title>Genomic Encyclopedia of Type Strains, Phase IV (KMG-IV): sequencing the most valuable type-strain genomes for metagenomic binning, comparative biology and taxonomic classification.</title>
        <authorList>
            <person name="Goeker M."/>
        </authorList>
    </citation>
    <scope>NUCLEOTIDE SEQUENCE [LARGE SCALE GENOMIC DNA]</scope>
    <source>
        <strain evidence="2 3">DSM 26675</strain>
    </source>
</reference>
<dbReference type="EMBL" id="JAGIKZ010000005">
    <property type="protein sequence ID" value="MBP2240719.1"/>
    <property type="molecule type" value="Genomic_DNA"/>
</dbReference>
<gene>
    <name evidence="2" type="ORF">J2Z40_001278</name>
</gene>
<dbReference type="RefSeq" id="WP_066395590.1">
    <property type="nucleotide sequence ID" value="NZ_JAGIKZ010000005.1"/>
</dbReference>
<evidence type="ECO:0000313" key="2">
    <source>
        <dbReference type="EMBL" id="MBP2240719.1"/>
    </source>
</evidence>
<protein>
    <recommendedName>
        <fullName evidence="4">GerMN domain-containing protein</fullName>
    </recommendedName>
</protein>
<name>A0ABS4REI2_9BACI</name>
<sequence>MKEPDWNDQQIKELLAQMPKIKDERDPNELYQNITMKMNKQKKKGWIMPTAAAAAAALLFFILAPTLLEGQFSEEKALDQMDTATSEISIMNEDSIDKQQKNITVLDENEKKTEESIDTENESDRGIRMFNESDSSTAVYEEDLGDLEVLTYAIPDPNIMLTVPVSILVSKEEGQTKFELFKKNMGSLMEEEWGLTDYFPLNAELSFDEESNLLTVDVPTDHTYGMGSASENIFNDALSYTMAELNIEKVQLLTNGKLGIDFGHYGFIESFVPDALTGNHAYYFYYPDPTASQPFIVPYGEKLDSIKEAFVAMKEHRKEANLQPSIPETLNFETKEDETNKNLTIHLIEGSTIMNDEATLHVIEAILLTAKDFDYQTVKIENANIESVGKFDLNQEIKVPIAANKRSLP</sequence>
<evidence type="ECO:0008006" key="4">
    <source>
        <dbReference type="Google" id="ProtNLM"/>
    </source>
</evidence>
<feature type="transmembrane region" description="Helical" evidence="1">
    <location>
        <begin position="46"/>
        <end position="68"/>
    </location>
</feature>
<keyword evidence="1" id="KW-1133">Transmembrane helix</keyword>
<keyword evidence="1" id="KW-0472">Membrane</keyword>
<accession>A0ABS4REI2</accession>
<evidence type="ECO:0000256" key="1">
    <source>
        <dbReference type="SAM" id="Phobius"/>
    </source>
</evidence>
<proteinExistence type="predicted"/>
<keyword evidence="3" id="KW-1185">Reference proteome</keyword>
<organism evidence="2 3">
    <name type="scientific">Cytobacillus eiseniae</name>
    <dbReference type="NCBI Taxonomy" id="762947"/>
    <lineage>
        <taxon>Bacteria</taxon>
        <taxon>Bacillati</taxon>
        <taxon>Bacillota</taxon>
        <taxon>Bacilli</taxon>
        <taxon>Bacillales</taxon>
        <taxon>Bacillaceae</taxon>
        <taxon>Cytobacillus</taxon>
    </lineage>
</organism>
<keyword evidence="1" id="KW-0812">Transmembrane</keyword>